<gene>
    <name evidence="2" type="ordered locus">Mmc1_0492</name>
</gene>
<evidence type="ECO:0000313" key="3">
    <source>
        <dbReference type="Proteomes" id="UP000002586"/>
    </source>
</evidence>
<dbReference type="Gene3D" id="3.90.950.20">
    <property type="entry name" value="CinA-like"/>
    <property type="match status" value="1"/>
</dbReference>
<dbReference type="HOGENOM" id="CLU_723208_0_0_5"/>
<protein>
    <submittedName>
        <fullName evidence="2">Competence/damage-inducible protein cinA</fullName>
    </submittedName>
</protein>
<dbReference type="EMBL" id="CP000471">
    <property type="protein sequence ID" value="ABK43017.1"/>
    <property type="molecule type" value="Genomic_DNA"/>
</dbReference>
<dbReference type="OrthoDB" id="9801454at2"/>
<dbReference type="InterPro" id="IPR036653">
    <property type="entry name" value="CinA-like_C"/>
</dbReference>
<dbReference type="RefSeq" id="WP_011712184.1">
    <property type="nucleotide sequence ID" value="NC_008576.1"/>
</dbReference>
<evidence type="ECO:0000313" key="2">
    <source>
        <dbReference type="EMBL" id="ABK43017.1"/>
    </source>
</evidence>
<dbReference type="eggNOG" id="COG1546">
    <property type="taxonomic scope" value="Bacteria"/>
</dbReference>
<dbReference type="Proteomes" id="UP000002586">
    <property type="component" value="Chromosome"/>
</dbReference>
<accession>A0L4X4</accession>
<reference evidence="3" key="1">
    <citation type="journal article" date="2009" name="Appl. Environ. Microbiol.">
        <title>Complete genome sequence of the chemolithoautotrophic marine magnetotactic coccus strain MC-1.</title>
        <authorList>
            <person name="Schubbe S."/>
            <person name="Williams T.J."/>
            <person name="Xie G."/>
            <person name="Kiss H.E."/>
            <person name="Brettin T.S."/>
            <person name="Martinez D."/>
            <person name="Ross C.A."/>
            <person name="Schuler D."/>
            <person name="Cox B.L."/>
            <person name="Nealson K.H."/>
            <person name="Bazylinski D.A."/>
        </authorList>
    </citation>
    <scope>NUCLEOTIDE SEQUENCE [LARGE SCALE GENOMIC DNA]</scope>
    <source>
        <strain evidence="3">ATCC BAA-1437 / JCM 17883 / MC-1</strain>
    </source>
</reference>
<evidence type="ECO:0000259" key="1">
    <source>
        <dbReference type="Pfam" id="PF02464"/>
    </source>
</evidence>
<dbReference type="KEGG" id="mgm:Mmc1_0492"/>
<sequence length="382" mass="41158">MRALLVTPRWSELEGLLRPSNRPLLDLMLLSLGYDQLDTLEIDPAEPFDPTSLDAAYAVVIIQAQGESPRLRRGVISRLGLSLGLDGETSSTLRVVGAKPLRNGAGDSVGFLANRRGRVVAYCDHTVGEVMPALEYGLRVILTEEAHSLRRLPFSTCRLVECAGEPDNITLHMDEQTAAAMHRRCKVMPMPNGDTAVLIPHEDVMAESLPRIWGNRVYAQGAVALEQYVAELLWRRGWRVATAESCTAGLTAARLSAVPGSSDYLDGGWVVYSNGAKSRLVEGIEPLIERCGAVSAEVALALARGALKGHAVDLAVAITGVAGPGGGSETKPVGTVFLAVVSKEGNILEHRGFYHGNRDRIRYQASQTALHLLRRLAEKVGS</sequence>
<dbReference type="Pfam" id="PF02464">
    <property type="entry name" value="CinA"/>
    <property type="match status" value="1"/>
</dbReference>
<keyword evidence="3" id="KW-1185">Reference proteome</keyword>
<dbReference type="NCBIfam" id="TIGR00199">
    <property type="entry name" value="PncC_domain"/>
    <property type="match status" value="1"/>
</dbReference>
<name>A0L4X4_MAGMM</name>
<feature type="domain" description="CinA C-terminal" evidence="1">
    <location>
        <begin position="224"/>
        <end position="376"/>
    </location>
</feature>
<dbReference type="STRING" id="156889.Mmc1_0492"/>
<dbReference type="AlphaFoldDB" id="A0L4X4"/>
<organism evidence="2 3">
    <name type="scientific">Magnetococcus marinus (strain ATCC BAA-1437 / JCM 17883 / MC-1)</name>
    <dbReference type="NCBI Taxonomy" id="156889"/>
    <lineage>
        <taxon>Bacteria</taxon>
        <taxon>Pseudomonadati</taxon>
        <taxon>Pseudomonadota</taxon>
        <taxon>Magnetococcia</taxon>
        <taxon>Magnetococcales</taxon>
        <taxon>Magnetococcaceae</taxon>
        <taxon>Magnetococcus</taxon>
    </lineage>
</organism>
<dbReference type="InterPro" id="IPR008136">
    <property type="entry name" value="CinA_C"/>
</dbReference>
<dbReference type="SUPFAM" id="SSF142433">
    <property type="entry name" value="CinA-like"/>
    <property type="match status" value="1"/>
</dbReference>
<reference evidence="2 3" key="2">
    <citation type="journal article" date="2012" name="Int. J. Syst. Evol. Microbiol.">
        <title>Magnetococcus marinus gen. nov., sp. nov., a marine, magnetotactic bacterium that represents a novel lineage (Magnetococcaceae fam. nov.; Magnetococcales ord. nov.) at the base of the Alphaproteobacteria.</title>
        <authorList>
            <person name="Bazylinski D.A."/>
            <person name="Williams T.J."/>
            <person name="Lefevre C.T."/>
            <person name="Berg R.J."/>
            <person name="Zhang C.L."/>
            <person name="Bowser S.S."/>
            <person name="Dean A.J."/>
            <person name="Beveridge T.J."/>
        </authorList>
    </citation>
    <scope>NUCLEOTIDE SEQUENCE [LARGE SCALE GENOMIC DNA]</scope>
    <source>
        <strain evidence="3">ATCC BAA-1437 / JCM 17883 / MC-1</strain>
    </source>
</reference>
<proteinExistence type="predicted"/>